<gene>
    <name evidence="4" type="ORF">SAPINGB_P001673</name>
</gene>
<dbReference type="OrthoDB" id="9972657at2759"/>
<dbReference type="EMBL" id="CABVLU010000001">
    <property type="protein sequence ID" value="VVT47361.1"/>
    <property type="molecule type" value="Genomic_DNA"/>
</dbReference>
<name>A0A5E8BCZ9_9ASCO</name>
<evidence type="ECO:0000256" key="1">
    <source>
        <dbReference type="ARBA" id="ARBA00022741"/>
    </source>
</evidence>
<dbReference type="RefSeq" id="XP_031852285.1">
    <property type="nucleotide sequence ID" value="XM_031996394.1"/>
</dbReference>
<dbReference type="Proteomes" id="UP000398389">
    <property type="component" value="Unassembled WGS sequence"/>
</dbReference>
<accession>A0A5E8BCZ9</accession>
<proteinExistence type="inferred from homology"/>
<dbReference type="PANTHER" id="PTHR12435">
    <property type="match status" value="1"/>
</dbReference>
<dbReference type="GO" id="GO:0005524">
    <property type="term" value="F:ATP binding"/>
    <property type="evidence" value="ECO:0007669"/>
    <property type="project" value="UniProtKB-KW"/>
</dbReference>
<keyword evidence="1" id="KW-0547">Nucleotide-binding</keyword>
<keyword evidence="2" id="KW-0067">ATP-binding</keyword>
<keyword evidence="5" id="KW-1185">Reference proteome</keyword>
<dbReference type="SUPFAM" id="SSF52540">
    <property type="entry name" value="P-loop containing nucleoside triphosphate hydrolases"/>
    <property type="match status" value="1"/>
</dbReference>
<evidence type="ECO:0000313" key="4">
    <source>
        <dbReference type="EMBL" id="VVT47361.1"/>
    </source>
</evidence>
<evidence type="ECO:0000256" key="2">
    <source>
        <dbReference type="ARBA" id="ARBA00022840"/>
    </source>
</evidence>
<dbReference type="InterPro" id="IPR027417">
    <property type="entry name" value="P-loop_NTPase"/>
</dbReference>
<sequence length="284" mass="32245">MPLLMITGHPCSGKTTVATKLKDALEEKIKASGLDMKVELVNDERLNIAKETYREAKTEKATRGAQMSAVKKLLARDTIVILDNLTYIKGFRYQLFCEAKAIRTNSCVVQVGAPVDLCKEWNAQMLAKGENGWAPDLFDALVFRYEEPNGMSRWDSPLYAVSYDDTTLPVDEIWDTLVLQRPKPPNQATLLKAATPTNYLFELDRITQEIVTAVLELQKVNPGGAVKVKEYPVKVELPYKPLSIAQLQRIRRTYIALNKMKNVETSRVPIMFIEYLNKNFERDD</sequence>
<dbReference type="AlphaFoldDB" id="A0A5E8BCZ9"/>
<reference evidence="4 5" key="1">
    <citation type="submission" date="2019-09" db="EMBL/GenBank/DDBJ databases">
        <authorList>
            <person name="Brejova B."/>
        </authorList>
    </citation>
    <scope>NUCLEOTIDE SEQUENCE [LARGE SCALE GENOMIC DNA]</scope>
</reference>
<organism evidence="4 5">
    <name type="scientific">Magnusiomyces paraingens</name>
    <dbReference type="NCBI Taxonomy" id="2606893"/>
    <lineage>
        <taxon>Eukaryota</taxon>
        <taxon>Fungi</taxon>
        <taxon>Dikarya</taxon>
        <taxon>Ascomycota</taxon>
        <taxon>Saccharomycotina</taxon>
        <taxon>Dipodascomycetes</taxon>
        <taxon>Dipodascales</taxon>
        <taxon>Dipodascaceae</taxon>
        <taxon>Magnusiomyces</taxon>
    </lineage>
</organism>
<evidence type="ECO:0000313" key="5">
    <source>
        <dbReference type="Proteomes" id="UP000398389"/>
    </source>
</evidence>
<evidence type="ECO:0000256" key="3">
    <source>
        <dbReference type="ARBA" id="ARBA00025768"/>
    </source>
</evidence>
<dbReference type="Gene3D" id="3.40.50.300">
    <property type="entry name" value="P-loop containing nucleotide triphosphate hydrolases"/>
    <property type="match status" value="1"/>
</dbReference>
<evidence type="ECO:0008006" key="6">
    <source>
        <dbReference type="Google" id="ProtNLM"/>
    </source>
</evidence>
<comment type="similarity">
    <text evidence="3">Belongs to the KTI12 family.</text>
</comment>
<dbReference type="GeneID" id="43580494"/>
<dbReference type="Pfam" id="PF08433">
    <property type="entry name" value="KTI12"/>
    <property type="match status" value="1"/>
</dbReference>
<protein>
    <recommendedName>
        <fullName evidence="6">Chromatin associated protein KTI12</fullName>
    </recommendedName>
</protein>
<dbReference type="InterPro" id="IPR013641">
    <property type="entry name" value="KTI12/PSTK"/>
</dbReference>